<evidence type="ECO:0000256" key="3">
    <source>
        <dbReference type="ARBA" id="ARBA00022670"/>
    </source>
</evidence>
<dbReference type="PROSITE" id="PS51257">
    <property type="entry name" value="PROKAR_LIPOPROTEIN"/>
    <property type="match status" value="1"/>
</dbReference>
<evidence type="ECO:0000256" key="2">
    <source>
        <dbReference type="ARBA" id="ARBA00004196"/>
    </source>
</evidence>
<evidence type="ECO:0000256" key="5">
    <source>
        <dbReference type="ARBA" id="ARBA00022801"/>
    </source>
</evidence>
<evidence type="ECO:0000256" key="4">
    <source>
        <dbReference type="ARBA" id="ARBA00022723"/>
    </source>
</evidence>
<organism evidence="10 11">
    <name type="scientific">Flavobacterium kayseriense</name>
    <dbReference type="NCBI Taxonomy" id="2764714"/>
    <lineage>
        <taxon>Bacteria</taxon>
        <taxon>Pseudomonadati</taxon>
        <taxon>Bacteroidota</taxon>
        <taxon>Flavobacteriia</taxon>
        <taxon>Flavobacteriales</taxon>
        <taxon>Flavobacteriaceae</taxon>
        <taxon>Flavobacterium</taxon>
    </lineage>
</organism>
<keyword evidence="6" id="KW-0862">Zinc</keyword>
<evidence type="ECO:0000313" key="10">
    <source>
        <dbReference type="EMBL" id="MBC5840334.1"/>
    </source>
</evidence>
<proteinExistence type="predicted"/>
<gene>
    <name evidence="10" type="ORF">H8R23_02860</name>
</gene>
<dbReference type="PANTHER" id="PTHR21666">
    <property type="entry name" value="PEPTIDASE-RELATED"/>
    <property type="match status" value="1"/>
</dbReference>
<dbReference type="InterPro" id="IPR016047">
    <property type="entry name" value="M23ase_b-sheet_dom"/>
</dbReference>
<feature type="domain" description="Csd3-like second N-terminal" evidence="9">
    <location>
        <begin position="146"/>
        <end position="266"/>
    </location>
</feature>
<dbReference type="Pfam" id="PF01551">
    <property type="entry name" value="Peptidase_M23"/>
    <property type="match status" value="1"/>
</dbReference>
<name>A0ABR7J458_9FLAO</name>
<dbReference type="EMBL" id="JACRUJ010000001">
    <property type="protein sequence ID" value="MBC5840334.1"/>
    <property type="molecule type" value="Genomic_DNA"/>
</dbReference>
<dbReference type="SUPFAM" id="SSF51261">
    <property type="entry name" value="Duplicated hybrid motif"/>
    <property type="match status" value="1"/>
</dbReference>
<comment type="subcellular location">
    <subcellularLocation>
        <location evidence="2">Cell envelope</location>
    </subcellularLocation>
</comment>
<evidence type="ECO:0000256" key="7">
    <source>
        <dbReference type="ARBA" id="ARBA00023049"/>
    </source>
</evidence>
<keyword evidence="4" id="KW-0479">Metal-binding</keyword>
<evidence type="ECO:0000259" key="9">
    <source>
        <dbReference type="Pfam" id="PF19425"/>
    </source>
</evidence>
<keyword evidence="3" id="KW-0645">Protease</keyword>
<keyword evidence="11" id="KW-1185">Reference proteome</keyword>
<feature type="domain" description="M23ase beta-sheet core" evidence="8">
    <location>
        <begin position="280"/>
        <end position="373"/>
    </location>
</feature>
<evidence type="ECO:0000256" key="1">
    <source>
        <dbReference type="ARBA" id="ARBA00001947"/>
    </source>
</evidence>
<dbReference type="InterPro" id="IPR045834">
    <property type="entry name" value="Csd3_N2"/>
</dbReference>
<keyword evidence="7" id="KW-0482">Metalloprotease</keyword>
<comment type="caution">
    <text evidence="10">The sequence shown here is derived from an EMBL/GenBank/DDBJ whole genome shotgun (WGS) entry which is preliminary data.</text>
</comment>
<dbReference type="Gene3D" id="3.10.450.350">
    <property type="match status" value="2"/>
</dbReference>
<dbReference type="PANTHER" id="PTHR21666:SF288">
    <property type="entry name" value="CELL DIVISION PROTEIN YTFB"/>
    <property type="match status" value="1"/>
</dbReference>
<accession>A0ABR7J458</accession>
<dbReference type="InterPro" id="IPR011055">
    <property type="entry name" value="Dup_hybrid_motif"/>
</dbReference>
<evidence type="ECO:0000313" key="11">
    <source>
        <dbReference type="Proteomes" id="UP000629963"/>
    </source>
</evidence>
<sequence>MKQLFIIIIVLLTIIACNKSKEESNNKSKVKVVKRIDKDSDFGFNFANFNVVQDTVDKGDTFGTILSKQNLGDRRVYDIVEKVKDTFNVRSIRPNKAFTILRSKDKKNKIQVFIYQPNSLSYYVIDFRDSVVSAYKKVRPVTIRRRMIGGVLKGSLSETLVNAGVQAALAGKMTKVYSWSIDFFKLKKGDRFGLVFTERYINDSIYDGVEDLEASFFEYKGKIIYAFPFEQNPSSGKVEYYDDEGKTLKNFFLKTPIKFSRITSRFTMQRFHPVQHRWKAHKGTDYAAPTGTPITTTASGVVERTGYTAGNGNYVKVKHNGTYSTQYLHMSKILVRQGQRVNQGDVIGRVGSTGLATGPHVCYRFWKNGVQVDALRLNLPTGEAMQGQNKVRFLAAIKPLKRELDSIGNL</sequence>
<protein>
    <submittedName>
        <fullName evidence="10">Peptidoglycan DD-metalloendopeptidase family protein</fullName>
    </submittedName>
</protein>
<comment type="cofactor">
    <cofactor evidence="1">
        <name>Zn(2+)</name>
        <dbReference type="ChEBI" id="CHEBI:29105"/>
    </cofactor>
</comment>
<dbReference type="CDD" id="cd12797">
    <property type="entry name" value="M23_peptidase"/>
    <property type="match status" value="1"/>
</dbReference>
<evidence type="ECO:0000256" key="6">
    <source>
        <dbReference type="ARBA" id="ARBA00022833"/>
    </source>
</evidence>
<dbReference type="InterPro" id="IPR050570">
    <property type="entry name" value="Cell_wall_metabolism_enzyme"/>
</dbReference>
<evidence type="ECO:0000259" key="8">
    <source>
        <dbReference type="Pfam" id="PF01551"/>
    </source>
</evidence>
<dbReference type="RefSeq" id="WP_187008913.1">
    <property type="nucleotide sequence ID" value="NZ_JACRUI010000001.1"/>
</dbReference>
<reference evidence="10 11" key="1">
    <citation type="submission" date="2020-08" db="EMBL/GenBank/DDBJ databases">
        <title>Description of novel Flavobacterium F-380 isolate.</title>
        <authorList>
            <person name="Saticioglu I.B."/>
            <person name="Duman M."/>
            <person name="Altun S."/>
        </authorList>
    </citation>
    <scope>NUCLEOTIDE SEQUENCE [LARGE SCALE GENOMIC DNA]</scope>
    <source>
        <strain evidence="10 11">F-380</strain>
    </source>
</reference>
<keyword evidence="5" id="KW-0378">Hydrolase</keyword>
<dbReference type="Pfam" id="PF19425">
    <property type="entry name" value="Csd3_N2"/>
    <property type="match status" value="1"/>
</dbReference>
<dbReference type="Proteomes" id="UP000629963">
    <property type="component" value="Unassembled WGS sequence"/>
</dbReference>
<dbReference type="Gene3D" id="2.70.70.10">
    <property type="entry name" value="Glucose Permease (Domain IIA)"/>
    <property type="match status" value="1"/>
</dbReference>